<comment type="cofactor">
    <cofactor evidence="13">
        <name>Mg(2+)</name>
        <dbReference type="ChEBI" id="CHEBI:18420"/>
    </cofactor>
    <text evidence="13">Binds 2 Mg(2+) ion per subunit.</text>
</comment>
<evidence type="ECO:0000256" key="12">
    <source>
        <dbReference type="ARBA" id="ARBA00029354"/>
    </source>
</evidence>
<dbReference type="CDD" id="cd16962">
    <property type="entry name" value="RuvC"/>
    <property type="match status" value="1"/>
</dbReference>
<dbReference type="HAMAP" id="MF_00034">
    <property type="entry name" value="RuvC"/>
    <property type="match status" value="1"/>
</dbReference>
<dbReference type="GO" id="GO:0006281">
    <property type="term" value="P:DNA repair"/>
    <property type="evidence" value="ECO:0007669"/>
    <property type="project" value="UniProtKB-UniRule"/>
</dbReference>
<evidence type="ECO:0000256" key="10">
    <source>
        <dbReference type="ARBA" id="ARBA00023172"/>
    </source>
</evidence>
<accession>A0A1H7RUU0</accession>
<comment type="catalytic activity">
    <reaction evidence="12 13">
        <text>Endonucleolytic cleavage at a junction such as a reciprocal single-stranded crossover between two homologous DNA duplexes (Holliday junction).</text>
        <dbReference type="EC" id="3.1.21.10"/>
    </reaction>
</comment>
<comment type="function">
    <text evidence="13">The RuvA-RuvB-RuvC complex processes Holliday junction (HJ) DNA during genetic recombination and DNA repair. Endonuclease that resolves HJ intermediates. Cleaves cruciform DNA by making single-stranded nicks across the HJ at symmetrical positions within the homologous arms, yielding a 5'-phosphate and a 3'-hydroxyl group; requires a central core of homology in the junction. The consensus cleavage sequence is 5'-(A/T)TT(C/G)-3'. Cleavage occurs on the 3'-side of the TT dinucleotide at the point of strand exchange. HJ branch migration catalyzed by RuvA-RuvB allows RuvC to scan DNA until it finds its consensus sequence, where it cleaves and resolves the cruciform DNA.</text>
</comment>
<keyword evidence="6 13" id="KW-0227">DNA damage</keyword>
<dbReference type="AlphaFoldDB" id="A0A1H7RUU0"/>
<keyword evidence="16" id="KW-1185">Reference proteome</keyword>
<evidence type="ECO:0000256" key="7">
    <source>
        <dbReference type="ARBA" id="ARBA00022801"/>
    </source>
</evidence>
<evidence type="ECO:0000256" key="13">
    <source>
        <dbReference type="HAMAP-Rule" id="MF_00034"/>
    </source>
</evidence>
<keyword evidence="8 13" id="KW-0460">Magnesium</keyword>
<feature type="active site" evidence="13">
    <location>
        <position position="85"/>
    </location>
</feature>
<dbReference type="GO" id="GO:0008821">
    <property type="term" value="F:crossover junction DNA endonuclease activity"/>
    <property type="evidence" value="ECO:0007669"/>
    <property type="project" value="UniProtKB-UniRule"/>
</dbReference>
<dbReference type="Gene3D" id="3.30.420.10">
    <property type="entry name" value="Ribonuclease H-like superfamily/Ribonuclease H"/>
    <property type="match status" value="1"/>
</dbReference>
<feature type="binding site" evidence="13">
    <location>
        <position position="24"/>
    </location>
    <ligand>
        <name>Mg(2+)</name>
        <dbReference type="ChEBI" id="CHEBI:18420"/>
        <label>1</label>
    </ligand>
</feature>
<name>A0A1H7RUU0_9GAMM</name>
<evidence type="ECO:0000256" key="6">
    <source>
        <dbReference type="ARBA" id="ARBA00022763"/>
    </source>
</evidence>
<dbReference type="EC" id="3.1.21.10" evidence="13 14"/>
<dbReference type="GO" id="GO:0048476">
    <property type="term" value="C:Holliday junction resolvase complex"/>
    <property type="evidence" value="ECO:0007669"/>
    <property type="project" value="UniProtKB-UniRule"/>
</dbReference>
<evidence type="ECO:0000256" key="8">
    <source>
        <dbReference type="ARBA" id="ARBA00022842"/>
    </source>
</evidence>
<dbReference type="EMBL" id="FOBI01000016">
    <property type="protein sequence ID" value="SEL63925.1"/>
    <property type="molecule type" value="Genomic_DNA"/>
</dbReference>
<organism evidence="15 16">
    <name type="scientific">Colwellia chukchiensis</name>
    <dbReference type="NCBI Taxonomy" id="641665"/>
    <lineage>
        <taxon>Bacteria</taxon>
        <taxon>Pseudomonadati</taxon>
        <taxon>Pseudomonadota</taxon>
        <taxon>Gammaproteobacteria</taxon>
        <taxon>Alteromonadales</taxon>
        <taxon>Colwelliaceae</taxon>
        <taxon>Colwellia</taxon>
    </lineage>
</organism>
<evidence type="ECO:0000256" key="9">
    <source>
        <dbReference type="ARBA" id="ARBA00023125"/>
    </source>
</evidence>
<evidence type="ECO:0000256" key="11">
    <source>
        <dbReference type="ARBA" id="ARBA00023204"/>
    </source>
</evidence>
<evidence type="ECO:0000256" key="3">
    <source>
        <dbReference type="ARBA" id="ARBA00022722"/>
    </source>
</evidence>
<dbReference type="GO" id="GO:0003677">
    <property type="term" value="F:DNA binding"/>
    <property type="evidence" value="ECO:0007669"/>
    <property type="project" value="UniProtKB-KW"/>
</dbReference>
<keyword evidence="4 13" id="KW-0479">Metal-binding</keyword>
<keyword evidence="5 13" id="KW-0255">Endonuclease</keyword>
<comment type="subcellular location">
    <subcellularLocation>
        <location evidence="13">Cytoplasm</location>
    </subcellularLocation>
</comment>
<dbReference type="NCBIfam" id="TIGR00228">
    <property type="entry name" value="ruvC"/>
    <property type="match status" value="1"/>
</dbReference>
<evidence type="ECO:0000313" key="15">
    <source>
        <dbReference type="EMBL" id="SEL63925.1"/>
    </source>
</evidence>
<dbReference type="PANTHER" id="PTHR30194">
    <property type="entry name" value="CROSSOVER JUNCTION ENDODEOXYRIBONUCLEASE RUVC"/>
    <property type="match status" value="1"/>
</dbReference>
<keyword evidence="2 13" id="KW-0963">Cytoplasm</keyword>
<evidence type="ECO:0000256" key="5">
    <source>
        <dbReference type="ARBA" id="ARBA00022759"/>
    </source>
</evidence>
<feature type="active site" evidence="13">
    <location>
        <position position="157"/>
    </location>
</feature>
<dbReference type="PRINTS" id="PR00696">
    <property type="entry name" value="RSOLVASERUVC"/>
</dbReference>
<protein>
    <recommendedName>
        <fullName evidence="13 14">Crossover junction endodeoxyribonuclease RuvC</fullName>
        <ecNumber evidence="13 14">3.1.21.10</ecNumber>
    </recommendedName>
    <alternativeName>
        <fullName evidence="13">Holliday junction nuclease RuvC</fullName>
    </alternativeName>
    <alternativeName>
        <fullName evidence="13">Holliday junction resolvase RuvC</fullName>
    </alternativeName>
</protein>
<dbReference type="Proteomes" id="UP000199297">
    <property type="component" value="Unassembled WGS sequence"/>
</dbReference>
<keyword evidence="7 13" id="KW-0378">Hydrolase</keyword>
<proteinExistence type="inferred from homology"/>
<evidence type="ECO:0000256" key="14">
    <source>
        <dbReference type="NCBIfam" id="TIGR00228"/>
    </source>
</evidence>
<feature type="binding site" evidence="13">
    <location>
        <position position="85"/>
    </location>
    <ligand>
        <name>Mg(2+)</name>
        <dbReference type="ChEBI" id="CHEBI:18420"/>
        <label>2</label>
    </ligand>
</feature>
<gene>
    <name evidence="13" type="primary">ruvC</name>
    <name evidence="15" type="ORF">SAMN05216262_11614</name>
</gene>
<sequence>MHDSATAVIDDKRHLIVSIILGIDPGSRLTGYGVIEQHGRHFTYLGSGCIKAIAAGNELGARLQTIFAGVSELILQFQPDRFAIEQVFMAKNPDSALKLGQARGAAIVAATNNGLSIAEYSARQIKQAVAGTGAADKTQVQHMVKTILKLPATPQADAADALAVALCHAHSQDSINKLSGQASKTVRRRLRI</sequence>
<dbReference type="Pfam" id="PF02075">
    <property type="entry name" value="RuvC"/>
    <property type="match status" value="1"/>
</dbReference>
<dbReference type="STRING" id="641665.GCA_002104455_01027"/>
<feature type="active site" evidence="13">
    <location>
        <position position="24"/>
    </location>
</feature>
<evidence type="ECO:0000256" key="1">
    <source>
        <dbReference type="ARBA" id="ARBA00009518"/>
    </source>
</evidence>
<dbReference type="InterPro" id="IPR002176">
    <property type="entry name" value="X-over_junc_endoDNase_RuvC"/>
</dbReference>
<reference evidence="16" key="1">
    <citation type="submission" date="2016-10" db="EMBL/GenBank/DDBJ databases">
        <authorList>
            <person name="Varghese N."/>
            <person name="Submissions S."/>
        </authorList>
    </citation>
    <scope>NUCLEOTIDE SEQUENCE [LARGE SCALE GENOMIC DNA]</scope>
    <source>
        <strain evidence="16">CGMCC 1.9127</strain>
    </source>
</reference>
<dbReference type="InterPro" id="IPR012337">
    <property type="entry name" value="RNaseH-like_sf"/>
</dbReference>
<dbReference type="InterPro" id="IPR036397">
    <property type="entry name" value="RNaseH_sf"/>
</dbReference>
<dbReference type="FunFam" id="3.30.420.10:FF:000002">
    <property type="entry name" value="Crossover junction endodeoxyribonuclease RuvC"/>
    <property type="match status" value="1"/>
</dbReference>
<dbReference type="GO" id="GO:0006310">
    <property type="term" value="P:DNA recombination"/>
    <property type="evidence" value="ECO:0007669"/>
    <property type="project" value="UniProtKB-UniRule"/>
</dbReference>
<feature type="binding site" evidence="13">
    <location>
        <position position="157"/>
    </location>
    <ligand>
        <name>Mg(2+)</name>
        <dbReference type="ChEBI" id="CHEBI:18420"/>
        <label>1</label>
    </ligand>
</feature>
<dbReference type="GO" id="GO:0005737">
    <property type="term" value="C:cytoplasm"/>
    <property type="evidence" value="ECO:0007669"/>
    <property type="project" value="UniProtKB-SubCell"/>
</dbReference>
<dbReference type="GO" id="GO:0000287">
    <property type="term" value="F:magnesium ion binding"/>
    <property type="evidence" value="ECO:0007669"/>
    <property type="project" value="UniProtKB-UniRule"/>
</dbReference>
<keyword evidence="11 13" id="KW-0234">DNA repair</keyword>
<dbReference type="PANTHER" id="PTHR30194:SF3">
    <property type="entry name" value="CROSSOVER JUNCTION ENDODEOXYRIBONUCLEASE RUVC"/>
    <property type="match status" value="1"/>
</dbReference>
<comment type="similarity">
    <text evidence="1 13">Belongs to the RuvC family.</text>
</comment>
<dbReference type="SUPFAM" id="SSF53098">
    <property type="entry name" value="Ribonuclease H-like"/>
    <property type="match status" value="1"/>
</dbReference>
<keyword evidence="3 13" id="KW-0540">Nuclease</keyword>
<keyword evidence="9 13" id="KW-0238">DNA-binding</keyword>
<evidence type="ECO:0000256" key="4">
    <source>
        <dbReference type="ARBA" id="ARBA00022723"/>
    </source>
</evidence>
<dbReference type="PROSITE" id="PS01321">
    <property type="entry name" value="RUVC"/>
    <property type="match status" value="1"/>
</dbReference>
<dbReference type="InterPro" id="IPR020563">
    <property type="entry name" value="X-over_junc_endoDNase_Mg_BS"/>
</dbReference>
<evidence type="ECO:0000313" key="16">
    <source>
        <dbReference type="Proteomes" id="UP000199297"/>
    </source>
</evidence>
<dbReference type="NCBIfam" id="NF000711">
    <property type="entry name" value="PRK00039.2-1"/>
    <property type="match status" value="1"/>
</dbReference>
<evidence type="ECO:0000256" key="2">
    <source>
        <dbReference type="ARBA" id="ARBA00022490"/>
    </source>
</evidence>
<comment type="subunit">
    <text evidence="13">Homodimer which binds Holliday junction (HJ) DNA. The HJ becomes 2-fold symmetrical on binding to RuvC with unstacked arms; it has a different conformation from HJ DNA in complex with RuvA. In the full resolvosome a probable DNA-RuvA(4)-RuvB(12)-RuvC(2) complex forms which resolves the HJ.</text>
</comment>
<keyword evidence="10 13" id="KW-0233">DNA recombination</keyword>